<reference evidence="1" key="1">
    <citation type="journal article" date="2014" name="Front. Microbiol.">
        <title>High frequency of phylogenetically diverse reductive dehalogenase-homologous genes in deep subseafloor sedimentary metagenomes.</title>
        <authorList>
            <person name="Kawai M."/>
            <person name="Futagami T."/>
            <person name="Toyoda A."/>
            <person name="Takaki Y."/>
            <person name="Nishi S."/>
            <person name="Hori S."/>
            <person name="Arai W."/>
            <person name="Tsubouchi T."/>
            <person name="Morono Y."/>
            <person name="Uchiyama I."/>
            <person name="Ito T."/>
            <person name="Fujiyama A."/>
            <person name="Inagaki F."/>
            <person name="Takami H."/>
        </authorList>
    </citation>
    <scope>NUCLEOTIDE SEQUENCE</scope>
    <source>
        <strain evidence="1">Expedition CK06-06</strain>
    </source>
</reference>
<sequence>EVSCISKRNSKLIGHAKDLISAGLTMDSILGPNYFQNNDTHILIFGAGGSSIATVLHLINKKNIGDKPKKIIVVNRSSPRLEHLKKVVNKVGTDIDMEYMQNEDPKKNDIIMSRLPEKSLVINATGLGKDRPGSPVTNGGLFPRNGVAWDFNYRGELNFLHQAKRQSKPREVRVEDGWVYFIHGWTQVIFEALHMEMTEELFNRLANVANAIR</sequence>
<organism evidence="1">
    <name type="scientific">marine sediment metagenome</name>
    <dbReference type="NCBI Taxonomy" id="412755"/>
    <lineage>
        <taxon>unclassified sequences</taxon>
        <taxon>metagenomes</taxon>
        <taxon>ecological metagenomes</taxon>
    </lineage>
</organism>
<feature type="non-terminal residue" evidence="1">
    <location>
        <position position="1"/>
    </location>
</feature>
<accession>X1P010</accession>
<proteinExistence type="predicted"/>
<name>X1P010_9ZZZZ</name>
<dbReference type="Gene3D" id="3.40.50.720">
    <property type="entry name" value="NAD(P)-binding Rossmann-like Domain"/>
    <property type="match status" value="1"/>
</dbReference>
<dbReference type="EMBL" id="BARV01036015">
    <property type="protein sequence ID" value="GAI49627.1"/>
    <property type="molecule type" value="Genomic_DNA"/>
</dbReference>
<protein>
    <recommendedName>
        <fullName evidence="2">Shikimate dehydrogenase</fullName>
    </recommendedName>
</protein>
<gene>
    <name evidence="1" type="ORF">S06H3_56050</name>
</gene>
<dbReference type="AlphaFoldDB" id="X1P010"/>
<evidence type="ECO:0000313" key="1">
    <source>
        <dbReference type="EMBL" id="GAI49627.1"/>
    </source>
</evidence>
<comment type="caution">
    <text evidence="1">The sequence shown here is derived from an EMBL/GenBank/DDBJ whole genome shotgun (WGS) entry which is preliminary data.</text>
</comment>
<dbReference type="InterPro" id="IPR036291">
    <property type="entry name" value="NAD(P)-bd_dom_sf"/>
</dbReference>
<dbReference type="SUPFAM" id="SSF51735">
    <property type="entry name" value="NAD(P)-binding Rossmann-fold domains"/>
    <property type="match status" value="1"/>
</dbReference>
<evidence type="ECO:0008006" key="2">
    <source>
        <dbReference type="Google" id="ProtNLM"/>
    </source>
</evidence>